<dbReference type="AlphaFoldDB" id="A0A261FXR9"/>
<protein>
    <submittedName>
        <fullName evidence="1">Eps11J</fullName>
    </submittedName>
</protein>
<reference evidence="1 3" key="1">
    <citation type="journal article" date="2017" name="BMC Genomics">
        <title>Comparative genomic and phylogenomic analyses of the Bifidobacteriaceae family.</title>
        <authorList>
            <person name="Lugli G.A."/>
            <person name="Milani C."/>
            <person name="Turroni F."/>
            <person name="Duranti S."/>
            <person name="Mancabelli L."/>
            <person name="Mangifesta M."/>
            <person name="Ferrario C."/>
            <person name="Modesto M."/>
            <person name="Mattarelli P."/>
            <person name="Jiri K."/>
            <person name="van Sinderen D."/>
            <person name="Ventura M."/>
        </authorList>
    </citation>
    <scope>NUCLEOTIDE SEQUENCE [LARGE SCALE GENOMIC DNA]</scope>
    <source>
        <strain evidence="1 3">DSM 100216</strain>
    </source>
</reference>
<reference evidence="2 4" key="2">
    <citation type="submission" date="2020-10" db="EMBL/GenBank/DDBJ databases">
        <title>Genome sequencing of Bifidobacterium eulemuris_DSMZ_100216.</title>
        <authorList>
            <person name="Kim J."/>
        </authorList>
    </citation>
    <scope>NUCLEOTIDE SEQUENCE [LARGE SCALE GENOMIC DNA]</scope>
    <source>
        <strain evidence="2 4">DSM 100216</strain>
    </source>
</reference>
<dbReference type="Proteomes" id="UP000216057">
    <property type="component" value="Unassembled WGS sequence"/>
</dbReference>
<name>A0A261FXR9_9BIFI</name>
<sequence>MPRILLIAPTFFGYRQRVARELSRLGNEVDCLDDRPSEGALFKSFAKFGYALIDKSIAAYADTIRQQVAQKKYDHIIYMGGMSFCFTYEQMRNIREASSAHMTVYLWDALRNCRRLGESLVFFDEKYSFEPSDCRISKLTMRPLFYSDTYMKLPAHSDGEFEYDACFIGSVHQSSKFKSILAITKWMRESGFNVFTYFYMPSHSVEYMRKIEDRAYRGIEFQHYPMSAEQIASVYARSAAIIDSPQSGQNGLTMRTLETIGARRKLITVNEDICNYDFYDYGNVAIWNDETGVSGDFINREYCDLPFDVYESYSITSFVRTLIGEDYTYTGYRGVEK</sequence>
<proteinExistence type="predicted"/>
<dbReference type="KEGG" id="beu:BE0216_08165"/>
<accession>A0A261FXR9</accession>
<keyword evidence="4" id="KW-1185">Reference proteome</keyword>
<dbReference type="OrthoDB" id="5165900at2"/>
<evidence type="ECO:0000313" key="2">
    <source>
        <dbReference type="EMBL" id="QOL32425.1"/>
    </source>
</evidence>
<dbReference type="Proteomes" id="UP000593943">
    <property type="component" value="Chromosome"/>
</dbReference>
<dbReference type="RefSeq" id="WP_143249346.1">
    <property type="nucleotide sequence ID" value="NZ_CP062938.1"/>
</dbReference>
<evidence type="ECO:0000313" key="3">
    <source>
        <dbReference type="Proteomes" id="UP000216057"/>
    </source>
</evidence>
<evidence type="ECO:0000313" key="4">
    <source>
        <dbReference type="Proteomes" id="UP000593943"/>
    </source>
</evidence>
<gene>
    <name evidence="2" type="ORF">BE0216_08165</name>
    <name evidence="1" type="ORF">BEUL_2303</name>
</gene>
<organism evidence="1 3">
    <name type="scientific">Bifidobacterium eulemuris</name>
    <dbReference type="NCBI Taxonomy" id="1765219"/>
    <lineage>
        <taxon>Bacteria</taxon>
        <taxon>Bacillati</taxon>
        <taxon>Actinomycetota</taxon>
        <taxon>Actinomycetes</taxon>
        <taxon>Bifidobacteriales</taxon>
        <taxon>Bifidobacteriaceae</taxon>
        <taxon>Bifidobacterium</taxon>
    </lineage>
</organism>
<dbReference type="EMBL" id="MWWZ01000021">
    <property type="protein sequence ID" value="OZG63898.1"/>
    <property type="molecule type" value="Genomic_DNA"/>
</dbReference>
<dbReference type="EMBL" id="CP062938">
    <property type="protein sequence ID" value="QOL32425.1"/>
    <property type="molecule type" value="Genomic_DNA"/>
</dbReference>
<evidence type="ECO:0000313" key="1">
    <source>
        <dbReference type="EMBL" id="OZG63898.1"/>
    </source>
</evidence>